<dbReference type="InterPro" id="IPR006059">
    <property type="entry name" value="SBP"/>
</dbReference>
<keyword evidence="3" id="KW-1185">Reference proteome</keyword>
<dbReference type="PROSITE" id="PS51257">
    <property type="entry name" value="PROKAR_LIPOPROTEIN"/>
    <property type="match status" value="1"/>
</dbReference>
<evidence type="ECO:0000313" key="3">
    <source>
        <dbReference type="Proteomes" id="UP001603013"/>
    </source>
</evidence>
<feature type="signal peptide" evidence="1">
    <location>
        <begin position="1"/>
        <end position="25"/>
    </location>
</feature>
<dbReference type="EMBL" id="JBIBSM010000019">
    <property type="protein sequence ID" value="MFF8280123.1"/>
    <property type="molecule type" value="Genomic_DNA"/>
</dbReference>
<dbReference type="InterPro" id="IPR050490">
    <property type="entry name" value="Bact_solute-bd_prot1"/>
</dbReference>
<accession>A0ABW6YK62</accession>
<protein>
    <submittedName>
        <fullName evidence="2">Extracellular solute-binding protein</fullName>
    </submittedName>
</protein>
<reference evidence="2 3" key="1">
    <citation type="submission" date="2024-10" db="EMBL/GenBank/DDBJ databases">
        <title>The Natural Products Discovery Center: Release of the First 8490 Sequenced Strains for Exploring Actinobacteria Biosynthetic Diversity.</title>
        <authorList>
            <person name="Kalkreuter E."/>
            <person name="Kautsar S.A."/>
            <person name="Yang D."/>
            <person name="Bader C.D."/>
            <person name="Teijaro C.N."/>
            <person name="Fluegel L."/>
            <person name="Davis C.M."/>
            <person name="Simpson J.R."/>
            <person name="Lauterbach L."/>
            <person name="Steele A.D."/>
            <person name="Gui C."/>
            <person name="Meng S."/>
            <person name="Li G."/>
            <person name="Viehrig K."/>
            <person name="Ye F."/>
            <person name="Su P."/>
            <person name="Kiefer A.F."/>
            <person name="Nichols A."/>
            <person name="Cepeda A.J."/>
            <person name="Yan W."/>
            <person name="Fan B."/>
            <person name="Jiang Y."/>
            <person name="Adhikari A."/>
            <person name="Zheng C.-J."/>
            <person name="Schuster L."/>
            <person name="Cowan T.M."/>
            <person name="Smanski M.J."/>
            <person name="Chevrette M.G."/>
            <person name="De Carvalho L.P.S."/>
            <person name="Shen B."/>
        </authorList>
    </citation>
    <scope>NUCLEOTIDE SEQUENCE [LARGE SCALE GENOMIC DNA]</scope>
    <source>
        <strain evidence="2 3">NPDC015755</strain>
    </source>
</reference>
<evidence type="ECO:0000256" key="1">
    <source>
        <dbReference type="SAM" id="SignalP"/>
    </source>
</evidence>
<feature type="chain" id="PRO_5046362740" evidence="1">
    <location>
        <begin position="26"/>
        <end position="435"/>
    </location>
</feature>
<comment type="caution">
    <text evidence="2">The sequence shown here is derived from an EMBL/GenBank/DDBJ whole genome shotgun (WGS) entry which is preliminary data.</text>
</comment>
<dbReference type="Pfam" id="PF01547">
    <property type="entry name" value="SBP_bac_1"/>
    <property type="match status" value="1"/>
</dbReference>
<proteinExistence type="predicted"/>
<dbReference type="RefSeq" id="WP_391937024.1">
    <property type="nucleotide sequence ID" value="NZ_JBIBSM010000019.1"/>
</dbReference>
<dbReference type="SUPFAM" id="SSF53850">
    <property type="entry name" value="Periplasmic binding protein-like II"/>
    <property type="match status" value="1"/>
</dbReference>
<dbReference type="PANTHER" id="PTHR43649:SF14">
    <property type="entry name" value="BLR3389 PROTEIN"/>
    <property type="match status" value="1"/>
</dbReference>
<evidence type="ECO:0000313" key="2">
    <source>
        <dbReference type="EMBL" id="MFF8280123.1"/>
    </source>
</evidence>
<sequence>MKRQIRLLRTAVVGGASLAMTLSLASCGGSGDSAGGGSDKIHILVYGDAANKVEKELVDTFNKTSEVKAVLDTIPGADYQSKLQTIISGKQAPDVFFNWGGGSIKPYVDAGLLMPLDDFIDKDPGLKSHFLPSVFNTAVVDGKPYGIPMRGTQPVLLFSNKKVLAEAGVTAPRTWDELLGAVKALKAKGTTPIALGGGDKWPTQMWFQYIYDRVAGPGHFQKAVNGDKSVWASADSRKALGMLKELIDAGAFGTNYDSVKFTDGGSPALLATGKAAFELMGSWEYSTLQDAYPDFVKNGLGYGTFPTVEGGKGAPDNLAGNTNNFYSVLKNTEHPEAVARFLKLMYSDQFVKRQLSIGNLPTTTNTPEFLDDSASPAYSKYQYDLVKKAPSFQLSWDQAYPPAATTTIHQAVQQFFNGQTGPDAFIAAMQSLPAA</sequence>
<dbReference type="Gene3D" id="3.40.190.10">
    <property type="entry name" value="Periplasmic binding protein-like II"/>
    <property type="match status" value="2"/>
</dbReference>
<dbReference type="PANTHER" id="PTHR43649">
    <property type="entry name" value="ARABINOSE-BINDING PROTEIN-RELATED"/>
    <property type="match status" value="1"/>
</dbReference>
<keyword evidence="1" id="KW-0732">Signal</keyword>
<organism evidence="2 3">
    <name type="scientific">Streptomyces lateritius</name>
    <dbReference type="NCBI Taxonomy" id="67313"/>
    <lineage>
        <taxon>Bacteria</taxon>
        <taxon>Bacillati</taxon>
        <taxon>Actinomycetota</taxon>
        <taxon>Actinomycetes</taxon>
        <taxon>Kitasatosporales</taxon>
        <taxon>Streptomycetaceae</taxon>
        <taxon>Streptomyces</taxon>
    </lineage>
</organism>
<dbReference type="Proteomes" id="UP001603013">
    <property type="component" value="Unassembled WGS sequence"/>
</dbReference>
<name>A0ABW6YK62_9ACTN</name>
<gene>
    <name evidence="2" type="ORF">ACF05T_29225</name>
</gene>